<organism evidence="1 2">
    <name type="scientific">Pseudomonas phage Lana</name>
    <dbReference type="NCBI Taxonomy" id="2530172"/>
    <lineage>
        <taxon>Viruses</taxon>
        <taxon>Duplodnaviria</taxon>
        <taxon>Heunggongvirae</taxon>
        <taxon>Uroviricota</taxon>
        <taxon>Caudoviricetes</taxon>
        <taxon>Lanavirus</taxon>
        <taxon>Lanavirus lana</taxon>
    </lineage>
</organism>
<evidence type="ECO:0000313" key="2">
    <source>
        <dbReference type="Proteomes" id="UP000293575"/>
    </source>
</evidence>
<reference evidence="1" key="1">
    <citation type="submission" date="2019-01" db="EMBL/GenBank/DDBJ databases">
        <authorList>
            <person name="Hylling O."/>
            <person name="Carstens A.B."/>
            <person name="Hansen L.H."/>
        </authorList>
    </citation>
    <scope>NUCLEOTIDE SEQUENCE [LARGE SCALE GENOMIC DNA]</scope>
</reference>
<protein>
    <submittedName>
        <fullName evidence="1">Uncharacterized protein</fullName>
    </submittedName>
</protein>
<dbReference type="EMBL" id="MK473373">
    <property type="protein sequence ID" value="QBJ04514.1"/>
    <property type="molecule type" value="Genomic_DNA"/>
</dbReference>
<name>A0A481W5Z4_9CAUD</name>
<keyword evidence="2" id="KW-1185">Reference proteome</keyword>
<accession>A0A481W5Z4</accession>
<proteinExistence type="predicted"/>
<sequence length="199" mass="22884">MTRAFKPWTHQIQWRKPGYWAPGPKFSDEEQATSYAECRAVPEKRGVYRVVPVSKPGELSVSQCLVLMKFAQVEPQHWRARLLRFITNLEKPRGSWTEEELQLMQDIGQTFPLAKITKLNERMLRNKLLMADARERAVEIAKAVSDIVILDSNPEVMTMNEGAFVQAWVFVPKRTEEQERGREHDIAAYLAGETRADAA</sequence>
<dbReference type="Proteomes" id="UP000293575">
    <property type="component" value="Segment"/>
</dbReference>
<dbReference type="RefSeq" id="YP_009820390.1">
    <property type="nucleotide sequence ID" value="NC_048166.1"/>
</dbReference>
<evidence type="ECO:0000313" key="1">
    <source>
        <dbReference type="EMBL" id="QBJ04514.1"/>
    </source>
</evidence>
<dbReference type="KEGG" id="vg:55011826"/>
<dbReference type="GeneID" id="55011826"/>